<evidence type="ECO:0000313" key="1">
    <source>
        <dbReference type="EnsemblPlants" id="MELO3C026702.2.1"/>
    </source>
</evidence>
<accession>A0A9I9E1S7</accession>
<organism evidence="1">
    <name type="scientific">Cucumis melo</name>
    <name type="common">Muskmelon</name>
    <dbReference type="NCBI Taxonomy" id="3656"/>
    <lineage>
        <taxon>Eukaryota</taxon>
        <taxon>Viridiplantae</taxon>
        <taxon>Streptophyta</taxon>
        <taxon>Embryophyta</taxon>
        <taxon>Tracheophyta</taxon>
        <taxon>Spermatophyta</taxon>
        <taxon>Magnoliopsida</taxon>
        <taxon>eudicotyledons</taxon>
        <taxon>Gunneridae</taxon>
        <taxon>Pentapetalae</taxon>
        <taxon>rosids</taxon>
        <taxon>fabids</taxon>
        <taxon>Cucurbitales</taxon>
        <taxon>Cucurbitaceae</taxon>
        <taxon>Benincaseae</taxon>
        <taxon>Cucumis</taxon>
    </lineage>
</organism>
<protein>
    <submittedName>
        <fullName evidence="1">Uncharacterized protein</fullName>
    </submittedName>
</protein>
<dbReference type="AlphaFoldDB" id="A0A9I9E1S7"/>
<name>A0A9I9E1S7_CUCME</name>
<dbReference type="Gramene" id="MELO3C026702.2.1">
    <property type="protein sequence ID" value="MELO3C026702.2.1"/>
    <property type="gene ID" value="MELO3C026702.2"/>
</dbReference>
<reference evidence="1" key="1">
    <citation type="submission" date="2023-03" db="UniProtKB">
        <authorList>
            <consortium name="EnsemblPlants"/>
        </authorList>
    </citation>
    <scope>IDENTIFICATION</scope>
</reference>
<sequence>MKPVIASSSITSTIQNRKSLSVIVHGESSLDLVLQISVLKDPSVATHRFLRFSDMGCKEICRPTSHLVATDLT</sequence>
<proteinExistence type="predicted"/>
<dbReference type="EnsemblPlants" id="MELO3C026702.2.1">
    <property type="protein sequence ID" value="MELO3C026702.2.1"/>
    <property type="gene ID" value="MELO3C026702.2"/>
</dbReference>